<dbReference type="FunFam" id="2.60.40.10:FF:000495">
    <property type="entry name" value="Periplasmic beta-glucosidase"/>
    <property type="match status" value="1"/>
</dbReference>
<dbReference type="Pfam" id="PF00933">
    <property type="entry name" value="Glyco_hydro_3"/>
    <property type="match status" value="1"/>
</dbReference>
<organism evidence="6 7">
    <name type="scientific">Parafrankia soli</name>
    <dbReference type="NCBI Taxonomy" id="2599596"/>
    <lineage>
        <taxon>Bacteria</taxon>
        <taxon>Bacillati</taxon>
        <taxon>Actinomycetota</taxon>
        <taxon>Actinomycetes</taxon>
        <taxon>Frankiales</taxon>
        <taxon>Frankiaceae</taxon>
        <taxon>Parafrankia</taxon>
    </lineage>
</organism>
<accession>A0A1S1PCC6</accession>
<evidence type="ECO:0000256" key="1">
    <source>
        <dbReference type="ARBA" id="ARBA00005336"/>
    </source>
</evidence>
<dbReference type="AlphaFoldDB" id="A0A1S1PCC6"/>
<keyword evidence="2" id="KW-0378">Hydrolase</keyword>
<proteinExistence type="inferred from homology"/>
<evidence type="ECO:0000313" key="7">
    <source>
        <dbReference type="Proteomes" id="UP000179769"/>
    </source>
</evidence>
<dbReference type="Pfam" id="PF14310">
    <property type="entry name" value="Fn3-like"/>
    <property type="match status" value="1"/>
</dbReference>
<dbReference type="InterPro" id="IPR026891">
    <property type="entry name" value="Fn3-like"/>
</dbReference>
<dbReference type="PANTHER" id="PTHR42715:SF10">
    <property type="entry name" value="BETA-GLUCOSIDASE"/>
    <property type="match status" value="1"/>
</dbReference>
<evidence type="ECO:0000256" key="3">
    <source>
        <dbReference type="ARBA" id="ARBA00058905"/>
    </source>
</evidence>
<dbReference type="GO" id="GO:0005975">
    <property type="term" value="P:carbohydrate metabolic process"/>
    <property type="evidence" value="ECO:0007669"/>
    <property type="project" value="InterPro"/>
</dbReference>
<dbReference type="OrthoDB" id="9803863at2"/>
<evidence type="ECO:0000313" key="6">
    <source>
        <dbReference type="EMBL" id="OHV18911.1"/>
    </source>
</evidence>
<dbReference type="Proteomes" id="UP000179769">
    <property type="component" value="Unassembled WGS sequence"/>
</dbReference>
<comment type="similarity">
    <text evidence="1">Belongs to the glycosyl hydrolase 3 family.</text>
</comment>
<dbReference type="GO" id="GO:0008422">
    <property type="term" value="F:beta-glucosidase activity"/>
    <property type="evidence" value="ECO:0007669"/>
    <property type="project" value="UniProtKB-ARBA"/>
</dbReference>
<evidence type="ECO:0000256" key="2">
    <source>
        <dbReference type="ARBA" id="ARBA00022801"/>
    </source>
</evidence>
<comment type="function">
    <text evidence="3">Catalyzes the hydrolysis of a non-reducing terminal alpha-L-arabinopyranosidic linkage in ginsenoside Rb2 (alpha-L-arabinopyranosyl-(1-&gt;6)-alpha-D-glucopyranosyl) to release alpha-D-glucopyranosyl (Rd). It is not able to hydrolyze alpha-L-arabinofuranosyl-(1-&gt;6)-alpha-D-glucopyranosyl (Rc).</text>
</comment>
<dbReference type="PANTHER" id="PTHR42715">
    <property type="entry name" value="BETA-GLUCOSIDASE"/>
    <property type="match status" value="1"/>
</dbReference>
<keyword evidence="7" id="KW-1185">Reference proteome</keyword>
<dbReference type="InterPro" id="IPR017853">
    <property type="entry name" value="GH"/>
</dbReference>
<dbReference type="PRINTS" id="PR00133">
    <property type="entry name" value="GLHYDRLASE3"/>
</dbReference>
<comment type="caution">
    <text evidence="6">The sequence shown here is derived from an EMBL/GenBank/DDBJ whole genome shotgun (WGS) entry which is preliminary data.</text>
</comment>
<dbReference type="EMBL" id="MAXA01000285">
    <property type="protein sequence ID" value="OHV18911.1"/>
    <property type="molecule type" value="Genomic_DNA"/>
</dbReference>
<sequence>MASDLNASPEQRAQDLLATMTIEEKAQQVVGLLPTGLLGPAGVIASTASKLLAEGIGHVGMLGTFGHLVPERLAKATNQIQHYLLTKTRLGIPATFHIEALNGPVAPGFPVHPTAIALAATWNPDAVKEMAALTGRQVRAVGHGHVLSPVMDVARDARWGRVHETYGEEPYLVTALSVAYTRGLQGAGPLEGAIATGKHFLGYAVTEAGQNMAKTVLGRRELFEVYARPFEAAIRLAGLRSVMNSYASIDGVPLGASHEYLTEMLRGDFGFTGTVVSDYDTIGQLVSRVGVAKDAQEAGRLALAAGIDMELPNSYGYGRTLAAAVRSGEVPAEQLDQAAWRVLRDKFALGVFDRPYVDEDPVVINAIAKEGSEPGGLAHRLAQQSVTLLKNEGRLPLTRDLKRIAVVGPHADNVSVAFPPYTFPAGLEMLGARFRGERSNVPGTENMVTEMPPEAIELMRQDLGGPLSQSIDEYIRERYGSVSLADAIRAAVPGAVVTVARGCGVLDEEPADIREAVAAARDADVVVLALGGRAGWFIPQITEGEGCDTADIDLPANQVALVQAVAATGTPAVGVVFTGRPMALTEIIDELPAVVYGYYGGQHGSTAVAEVLFGDVNPSGKLPVSIPRHSGQVPVYSGQPMGTGYRRAAYDMHQGYLDMSASPLFPFGHGLSYTSFAYCDLTITPSEVPAAGSVTIDMTVRNDGDRAGTEIVQVYFADRATGVTRPSQELVGFARVELEPGETAGVTLTVELAQLAYLGLDGRLVLEPGPIEVLVGSSSDDIRLRGQVEITGEAAVFEHREVFLSEAAVRRSSPTPVTEAAMS</sequence>
<dbReference type="InterPro" id="IPR036962">
    <property type="entry name" value="Glyco_hydro_3_N_sf"/>
</dbReference>
<protein>
    <recommendedName>
        <fullName evidence="4">Exo-alpha-(1-&gt;6)-L-arabinopyranosidase</fullName>
    </recommendedName>
</protein>
<evidence type="ECO:0000256" key="4">
    <source>
        <dbReference type="ARBA" id="ARBA00074219"/>
    </source>
</evidence>
<reference evidence="7" key="1">
    <citation type="submission" date="2016-07" db="EMBL/GenBank/DDBJ databases">
        <title>Frankia sp. NRRL B-16219 Genome sequencing.</title>
        <authorList>
            <person name="Ghodhbane-Gtari F."/>
            <person name="Swanson E."/>
            <person name="Gueddou A."/>
            <person name="Louati M."/>
            <person name="Nouioui I."/>
            <person name="Hezbri K."/>
            <person name="Abebe-Akele F."/>
            <person name="Simpson S."/>
            <person name="Morris K."/>
            <person name="Thomas K."/>
            <person name="Gtari M."/>
            <person name="Tisa L.S."/>
        </authorList>
    </citation>
    <scope>NUCLEOTIDE SEQUENCE [LARGE SCALE GENOMIC DNA]</scope>
    <source>
        <strain evidence="7">NRRL B-16219</strain>
    </source>
</reference>
<dbReference type="InterPro" id="IPR050288">
    <property type="entry name" value="Cellulose_deg_GH3"/>
</dbReference>
<dbReference type="InterPro" id="IPR002772">
    <property type="entry name" value="Glyco_hydro_3_C"/>
</dbReference>
<dbReference type="Gene3D" id="3.40.50.1700">
    <property type="entry name" value="Glycoside hydrolase family 3 C-terminal domain"/>
    <property type="match status" value="1"/>
</dbReference>
<feature type="domain" description="Fibronectin type III-like" evidence="5">
    <location>
        <begin position="710"/>
        <end position="779"/>
    </location>
</feature>
<dbReference type="InterPro" id="IPR001764">
    <property type="entry name" value="Glyco_hydro_3_N"/>
</dbReference>
<evidence type="ECO:0000259" key="5">
    <source>
        <dbReference type="SMART" id="SM01217"/>
    </source>
</evidence>
<dbReference type="InterPro" id="IPR013783">
    <property type="entry name" value="Ig-like_fold"/>
</dbReference>
<dbReference type="SUPFAM" id="SSF51445">
    <property type="entry name" value="(Trans)glycosidases"/>
    <property type="match status" value="1"/>
</dbReference>
<dbReference type="InterPro" id="IPR036881">
    <property type="entry name" value="Glyco_hydro_3_C_sf"/>
</dbReference>
<dbReference type="SUPFAM" id="SSF52279">
    <property type="entry name" value="Beta-D-glucan exohydrolase, C-terminal domain"/>
    <property type="match status" value="1"/>
</dbReference>
<dbReference type="Pfam" id="PF01915">
    <property type="entry name" value="Glyco_hydro_3_C"/>
    <property type="match status" value="1"/>
</dbReference>
<dbReference type="RefSeq" id="WP_071067228.1">
    <property type="nucleotide sequence ID" value="NZ_MAXA01000285.1"/>
</dbReference>
<dbReference type="SMART" id="SM01217">
    <property type="entry name" value="Fn3_like"/>
    <property type="match status" value="1"/>
</dbReference>
<name>A0A1S1PCC6_9ACTN</name>
<dbReference type="Gene3D" id="3.20.20.300">
    <property type="entry name" value="Glycoside hydrolase, family 3, N-terminal domain"/>
    <property type="match status" value="1"/>
</dbReference>
<dbReference type="Gene3D" id="2.60.40.10">
    <property type="entry name" value="Immunoglobulins"/>
    <property type="match status" value="1"/>
</dbReference>
<gene>
    <name evidence="6" type="ORF">BBK14_29635</name>
</gene>